<keyword evidence="1" id="KW-0472">Membrane</keyword>
<dbReference type="RefSeq" id="WP_017743159.1">
    <property type="nucleotide sequence ID" value="NZ_KQ976354.1"/>
</dbReference>
<feature type="transmembrane region" description="Helical" evidence="1">
    <location>
        <begin position="59"/>
        <end position="78"/>
    </location>
</feature>
<keyword evidence="1" id="KW-0812">Transmembrane</keyword>
<evidence type="ECO:0000313" key="3">
    <source>
        <dbReference type="Proteomes" id="UP000076925"/>
    </source>
</evidence>
<evidence type="ECO:0000313" key="2">
    <source>
        <dbReference type="EMBL" id="KYC37853.1"/>
    </source>
</evidence>
<feature type="transmembrane region" description="Helical" evidence="1">
    <location>
        <begin position="21"/>
        <end position="39"/>
    </location>
</feature>
<comment type="caution">
    <text evidence="2">The sequence shown here is derived from an EMBL/GenBank/DDBJ whole genome shotgun (WGS) entry which is preliminary data.</text>
</comment>
<sequence>MKYSQLKVIRATGQSARIVGIVGMVGIVGLIVGQIFFQARPTGRIAIKMEKTLKLQEPVLSKAIGIGGVLIVSGIIFIGNSRKPRQEKAESEIHSSPVFTNAIATPRACEGCKHYHGIVYNGVPFVCGMYPYGVEKNVCQDWEENNS</sequence>
<gene>
    <name evidence="2" type="ORF">WA1_04930</name>
</gene>
<reference evidence="2 3" key="1">
    <citation type="journal article" date="2013" name="Genome Biol. Evol.">
        <title>Genomes of Stigonematalean cyanobacteria (subsection V) and the evolution of oxygenic photosynthesis from prokaryotes to plastids.</title>
        <authorList>
            <person name="Dagan T."/>
            <person name="Roettger M."/>
            <person name="Stucken K."/>
            <person name="Landan G."/>
            <person name="Koch R."/>
            <person name="Major P."/>
            <person name="Gould S.B."/>
            <person name="Goremykin V.V."/>
            <person name="Rippka R."/>
            <person name="Tandeau de Marsac N."/>
            <person name="Gugger M."/>
            <person name="Lockhart P.J."/>
            <person name="Allen J.F."/>
            <person name="Brune I."/>
            <person name="Maus I."/>
            <person name="Puhler A."/>
            <person name="Martin W.F."/>
        </authorList>
    </citation>
    <scope>NUCLEOTIDE SEQUENCE [LARGE SCALE GENOMIC DNA]</scope>
    <source>
        <strain evidence="2 3">PCC 7110</strain>
    </source>
</reference>
<dbReference type="AlphaFoldDB" id="A0A139WZN5"/>
<organism evidence="2 3">
    <name type="scientific">Scytonema hofmannii PCC 7110</name>
    <dbReference type="NCBI Taxonomy" id="128403"/>
    <lineage>
        <taxon>Bacteria</taxon>
        <taxon>Bacillati</taxon>
        <taxon>Cyanobacteriota</taxon>
        <taxon>Cyanophyceae</taxon>
        <taxon>Nostocales</taxon>
        <taxon>Scytonemataceae</taxon>
        <taxon>Scytonema</taxon>
    </lineage>
</organism>
<keyword evidence="1" id="KW-1133">Transmembrane helix</keyword>
<proteinExistence type="predicted"/>
<evidence type="ECO:0000256" key="1">
    <source>
        <dbReference type="SAM" id="Phobius"/>
    </source>
</evidence>
<accession>A0A139WZN5</accession>
<keyword evidence="3" id="KW-1185">Reference proteome</keyword>
<name>A0A139WZN5_9CYAN</name>
<dbReference type="OrthoDB" id="517999at2"/>
<dbReference type="Proteomes" id="UP000076925">
    <property type="component" value="Unassembled WGS sequence"/>
</dbReference>
<protein>
    <submittedName>
        <fullName evidence="2">Uncharacterized protein</fullName>
    </submittedName>
</protein>
<dbReference type="EMBL" id="ANNX02000045">
    <property type="protein sequence ID" value="KYC37853.1"/>
    <property type="molecule type" value="Genomic_DNA"/>
</dbReference>